<evidence type="ECO:0000256" key="5">
    <source>
        <dbReference type="PIRSR" id="PIRSR000097-2"/>
    </source>
</evidence>
<dbReference type="FunFam" id="3.20.20.100:FF:000015">
    <property type="entry name" value="Oxidoreductase, aldo/keto reductase family"/>
    <property type="match status" value="1"/>
</dbReference>
<protein>
    <submittedName>
        <fullName evidence="8">Aldo/keto reductase</fullName>
    </submittedName>
</protein>
<proteinExistence type="inferred from homology"/>
<dbReference type="PANTHER" id="PTHR43827">
    <property type="entry name" value="2,5-DIKETO-D-GLUCONIC ACID REDUCTASE"/>
    <property type="match status" value="1"/>
</dbReference>
<dbReference type="InterPro" id="IPR020471">
    <property type="entry name" value="AKR"/>
</dbReference>
<dbReference type="PANTHER" id="PTHR43827:SF3">
    <property type="entry name" value="NADP-DEPENDENT OXIDOREDUCTASE DOMAIN-CONTAINING PROTEIN"/>
    <property type="match status" value="1"/>
</dbReference>
<evidence type="ECO:0000256" key="2">
    <source>
        <dbReference type="ARBA" id="ARBA00022857"/>
    </source>
</evidence>
<evidence type="ECO:0000259" key="7">
    <source>
        <dbReference type="Pfam" id="PF00248"/>
    </source>
</evidence>
<accession>A0A2N0ZHR4</accession>
<dbReference type="AlphaFoldDB" id="A0A2N0ZHR4"/>
<dbReference type="PIRSF" id="PIRSF000097">
    <property type="entry name" value="AKR"/>
    <property type="match status" value="1"/>
</dbReference>
<evidence type="ECO:0000256" key="1">
    <source>
        <dbReference type="ARBA" id="ARBA00007905"/>
    </source>
</evidence>
<evidence type="ECO:0000313" key="9">
    <source>
        <dbReference type="Proteomes" id="UP000233343"/>
    </source>
</evidence>
<organism evidence="8 9">
    <name type="scientific">Cytobacillus horneckiae</name>
    <dbReference type="NCBI Taxonomy" id="549687"/>
    <lineage>
        <taxon>Bacteria</taxon>
        <taxon>Bacillati</taxon>
        <taxon>Bacillota</taxon>
        <taxon>Bacilli</taxon>
        <taxon>Bacillales</taxon>
        <taxon>Bacillaceae</taxon>
        <taxon>Cytobacillus</taxon>
    </lineage>
</organism>
<comment type="caution">
    <text evidence="8">The sequence shown here is derived from an EMBL/GenBank/DDBJ whole genome shotgun (WGS) entry which is preliminary data.</text>
</comment>
<dbReference type="RefSeq" id="WP_066195698.1">
    <property type="nucleotide sequence ID" value="NZ_JAFDQP010000006.1"/>
</dbReference>
<dbReference type="Pfam" id="PF00248">
    <property type="entry name" value="Aldo_ket_red"/>
    <property type="match status" value="1"/>
</dbReference>
<sequence length="273" mass="31395">MNHITSTVTLNNGISMPQFGLGVYKVEEGKQVEETVLSAIDLGYRLIDTAAFYGNEEGVGRALKRSKIKREELFITTKVWNDDQGYDETIAAFEKSLVKLDLEYIDLYLIHWPISGKYRDTWRALEKLYKEGRVKAIGVCNFHPHHLDNLLASAEIVPAVNQVELHPRLSQEELRDYCNEKKIKVEAWAPIARGKLSDEPTLNYIANKHGKTHAQIILRWHLQNDVIIIPKTTNLDRLKENSDIFDFELSLDEMQQIDTLNLDARYGKNPDDM</sequence>
<feature type="active site" description="Proton donor" evidence="4">
    <location>
        <position position="53"/>
    </location>
</feature>
<dbReference type="PROSITE" id="PS00062">
    <property type="entry name" value="ALDOKETO_REDUCTASE_2"/>
    <property type="match status" value="1"/>
</dbReference>
<dbReference type="GO" id="GO:0016616">
    <property type="term" value="F:oxidoreductase activity, acting on the CH-OH group of donors, NAD or NADP as acceptor"/>
    <property type="evidence" value="ECO:0007669"/>
    <property type="project" value="UniProtKB-ARBA"/>
</dbReference>
<keyword evidence="3" id="KW-0560">Oxidoreductase</keyword>
<comment type="similarity">
    <text evidence="1">Belongs to the aldo/keto reductase family.</text>
</comment>
<feature type="domain" description="NADP-dependent oxidoreductase" evidence="7">
    <location>
        <begin position="30"/>
        <end position="261"/>
    </location>
</feature>
<evidence type="ECO:0000256" key="4">
    <source>
        <dbReference type="PIRSR" id="PIRSR000097-1"/>
    </source>
</evidence>
<evidence type="ECO:0000256" key="6">
    <source>
        <dbReference type="PIRSR" id="PIRSR000097-3"/>
    </source>
</evidence>
<keyword evidence="2" id="KW-0521">NADP</keyword>
<dbReference type="PRINTS" id="PR00069">
    <property type="entry name" value="ALDKETRDTASE"/>
</dbReference>
<gene>
    <name evidence="8" type="ORF">CWS20_10805</name>
</gene>
<dbReference type="Gene3D" id="3.20.20.100">
    <property type="entry name" value="NADP-dependent oxidoreductase domain"/>
    <property type="match status" value="1"/>
</dbReference>
<dbReference type="PROSITE" id="PS00798">
    <property type="entry name" value="ALDOKETO_REDUCTASE_1"/>
    <property type="match status" value="1"/>
</dbReference>
<dbReference type="SUPFAM" id="SSF51430">
    <property type="entry name" value="NAD(P)-linked oxidoreductase"/>
    <property type="match status" value="1"/>
</dbReference>
<keyword evidence="9" id="KW-1185">Reference proteome</keyword>
<feature type="binding site" evidence="5">
    <location>
        <position position="111"/>
    </location>
    <ligand>
        <name>substrate</name>
    </ligand>
</feature>
<dbReference type="InterPro" id="IPR018170">
    <property type="entry name" value="Aldo/ket_reductase_CS"/>
</dbReference>
<evidence type="ECO:0000313" key="8">
    <source>
        <dbReference type="EMBL" id="PKG29034.1"/>
    </source>
</evidence>
<dbReference type="PROSITE" id="PS00063">
    <property type="entry name" value="ALDOKETO_REDUCTASE_3"/>
    <property type="match status" value="1"/>
</dbReference>
<dbReference type="Proteomes" id="UP000233343">
    <property type="component" value="Unassembled WGS sequence"/>
</dbReference>
<dbReference type="InterPro" id="IPR036812">
    <property type="entry name" value="NAD(P)_OxRdtase_dom_sf"/>
</dbReference>
<reference evidence="8 9" key="1">
    <citation type="journal article" date="2010" name="Int. J. Syst. Evol. Microbiol.">
        <title>Bacillus horneckiae sp. nov., isolated from a spacecraft-assembly clean room.</title>
        <authorList>
            <person name="Vaishampayan P."/>
            <person name="Probst A."/>
            <person name="Krishnamurthi S."/>
            <person name="Ghosh S."/>
            <person name="Osman S."/>
            <person name="McDowall A."/>
            <person name="Ruckmani A."/>
            <person name="Mayilraj S."/>
            <person name="Venkateswaran K."/>
        </authorList>
    </citation>
    <scope>NUCLEOTIDE SEQUENCE [LARGE SCALE GENOMIC DNA]</scope>
    <source>
        <strain evidence="9">1PO1SC</strain>
    </source>
</reference>
<dbReference type="InterPro" id="IPR023210">
    <property type="entry name" value="NADP_OxRdtase_dom"/>
</dbReference>
<dbReference type="EMBL" id="PISD01000020">
    <property type="protein sequence ID" value="PKG29034.1"/>
    <property type="molecule type" value="Genomic_DNA"/>
</dbReference>
<feature type="site" description="Lowers pKa of active site Tyr" evidence="6">
    <location>
        <position position="78"/>
    </location>
</feature>
<name>A0A2N0ZHR4_9BACI</name>
<evidence type="ECO:0000256" key="3">
    <source>
        <dbReference type="ARBA" id="ARBA00023002"/>
    </source>
</evidence>